<proteinExistence type="predicted"/>
<evidence type="ECO:0000313" key="3">
    <source>
        <dbReference type="EMBL" id="MBE6510918.1"/>
    </source>
</evidence>
<evidence type="ECO:0000256" key="1">
    <source>
        <dbReference type="SAM" id="MobiDB-lite"/>
    </source>
</evidence>
<keyword evidence="2" id="KW-1133">Transmembrane helix</keyword>
<feature type="transmembrane region" description="Helical" evidence="2">
    <location>
        <begin position="6"/>
        <end position="24"/>
    </location>
</feature>
<protein>
    <submittedName>
        <fullName evidence="3">Uncharacterized protein</fullName>
    </submittedName>
</protein>
<organism evidence="3 4">
    <name type="scientific">Methanobrevibacter millerae</name>
    <dbReference type="NCBI Taxonomy" id="230361"/>
    <lineage>
        <taxon>Archaea</taxon>
        <taxon>Methanobacteriati</taxon>
        <taxon>Methanobacteriota</taxon>
        <taxon>Methanomada group</taxon>
        <taxon>Methanobacteria</taxon>
        <taxon>Methanobacteriales</taxon>
        <taxon>Methanobacteriaceae</taxon>
        <taxon>Methanobrevibacter</taxon>
    </lineage>
</organism>
<feature type="compositionally biased region" description="Low complexity" evidence="1">
    <location>
        <begin position="32"/>
        <end position="46"/>
    </location>
</feature>
<evidence type="ECO:0000256" key="2">
    <source>
        <dbReference type="SAM" id="Phobius"/>
    </source>
</evidence>
<name>A0A8T3VR75_9EURY</name>
<feature type="compositionally biased region" description="Low complexity" evidence="1">
    <location>
        <begin position="53"/>
        <end position="65"/>
    </location>
</feature>
<reference evidence="3" key="1">
    <citation type="submission" date="2019-04" db="EMBL/GenBank/DDBJ databases">
        <title>Evolution of Biomass-Degrading Anaerobic Consortia Revealed by Metagenomics.</title>
        <authorList>
            <person name="Peng X."/>
        </authorList>
    </citation>
    <scope>NUCLEOTIDE SEQUENCE</scope>
    <source>
        <strain evidence="3">SIG13</strain>
    </source>
</reference>
<dbReference type="AlphaFoldDB" id="A0A8T3VR75"/>
<accession>A0A8T3VR75</accession>
<feature type="region of interest" description="Disordered" evidence="1">
    <location>
        <begin position="28"/>
        <end position="81"/>
    </location>
</feature>
<sequence>MDNKNIVIIILVCVIVALVAYVAVSGMSSKPTQTNQSVNNTTQSLTVDKVSSDDQSGSSSSGSSSNNGIHKEHLNGGDVAVDSNGMVVGHYNSKGEYVQGGQMAGSTIEEARAFDEQVSKYGMQ</sequence>
<dbReference type="Proteomes" id="UP000713479">
    <property type="component" value="Unassembled WGS sequence"/>
</dbReference>
<evidence type="ECO:0000313" key="4">
    <source>
        <dbReference type="Proteomes" id="UP000713479"/>
    </source>
</evidence>
<keyword evidence="2" id="KW-0472">Membrane</keyword>
<keyword evidence="2" id="KW-0812">Transmembrane</keyword>
<gene>
    <name evidence="3" type="ORF">E7Z74_06595</name>
</gene>
<comment type="caution">
    <text evidence="3">The sequence shown here is derived from an EMBL/GenBank/DDBJ whole genome shotgun (WGS) entry which is preliminary data.</text>
</comment>
<dbReference type="EMBL" id="SUTF01000007">
    <property type="protein sequence ID" value="MBE6510918.1"/>
    <property type="molecule type" value="Genomic_DNA"/>
</dbReference>